<reference evidence="3" key="2">
    <citation type="submission" date="2015-01" db="EMBL/GenBank/DDBJ databases">
        <title>Evolutionary Origins and Diversification of the Mycorrhizal Mutualists.</title>
        <authorList>
            <consortium name="DOE Joint Genome Institute"/>
            <consortium name="Mycorrhizal Genomics Consortium"/>
            <person name="Kohler A."/>
            <person name="Kuo A."/>
            <person name="Nagy L.G."/>
            <person name="Floudas D."/>
            <person name="Copeland A."/>
            <person name="Barry K.W."/>
            <person name="Cichocki N."/>
            <person name="Veneault-Fourrey C."/>
            <person name="LaButti K."/>
            <person name="Lindquist E.A."/>
            <person name="Lipzen A."/>
            <person name="Lundell T."/>
            <person name="Morin E."/>
            <person name="Murat C."/>
            <person name="Riley R."/>
            <person name="Ohm R."/>
            <person name="Sun H."/>
            <person name="Tunlid A."/>
            <person name="Henrissat B."/>
            <person name="Grigoriev I.V."/>
            <person name="Hibbett D.S."/>
            <person name="Martin F."/>
        </authorList>
    </citation>
    <scope>NUCLEOTIDE SEQUENCE [LARGE SCALE GENOMIC DNA]</scope>
    <source>
        <strain evidence="3">h7</strain>
    </source>
</reference>
<dbReference type="EMBL" id="KN831771">
    <property type="protein sequence ID" value="KIM45806.1"/>
    <property type="molecule type" value="Genomic_DNA"/>
</dbReference>
<sequence>MNHDMLDHSIWNFVCLGVRTRNDTCPTRTSSCGVHEREKKEEGGGRRGQCLKATRFSTA</sequence>
<dbReference type="HOGENOM" id="CLU_2961041_0_0_1"/>
<name>A0A0C3CPM9_HEBCY</name>
<accession>A0A0C3CPM9</accession>
<gene>
    <name evidence="2" type="ORF">M413DRAFT_293917</name>
</gene>
<keyword evidence="3" id="KW-1185">Reference proteome</keyword>
<evidence type="ECO:0000256" key="1">
    <source>
        <dbReference type="SAM" id="MobiDB-lite"/>
    </source>
</evidence>
<reference evidence="2 3" key="1">
    <citation type="submission" date="2014-04" db="EMBL/GenBank/DDBJ databases">
        <authorList>
            <consortium name="DOE Joint Genome Institute"/>
            <person name="Kuo A."/>
            <person name="Gay G."/>
            <person name="Dore J."/>
            <person name="Kohler A."/>
            <person name="Nagy L.G."/>
            <person name="Floudas D."/>
            <person name="Copeland A."/>
            <person name="Barry K.W."/>
            <person name="Cichocki N."/>
            <person name="Veneault-Fourrey C."/>
            <person name="LaButti K."/>
            <person name="Lindquist E.A."/>
            <person name="Lipzen A."/>
            <person name="Lundell T."/>
            <person name="Morin E."/>
            <person name="Murat C."/>
            <person name="Sun H."/>
            <person name="Tunlid A."/>
            <person name="Henrissat B."/>
            <person name="Grigoriev I.V."/>
            <person name="Hibbett D.S."/>
            <person name="Martin F."/>
            <person name="Nordberg H.P."/>
            <person name="Cantor M.N."/>
            <person name="Hua S.X."/>
        </authorList>
    </citation>
    <scope>NUCLEOTIDE SEQUENCE [LARGE SCALE GENOMIC DNA]</scope>
    <source>
        <strain evidence="3">h7</strain>
    </source>
</reference>
<organism evidence="2 3">
    <name type="scientific">Hebeloma cylindrosporum</name>
    <dbReference type="NCBI Taxonomy" id="76867"/>
    <lineage>
        <taxon>Eukaryota</taxon>
        <taxon>Fungi</taxon>
        <taxon>Dikarya</taxon>
        <taxon>Basidiomycota</taxon>
        <taxon>Agaricomycotina</taxon>
        <taxon>Agaricomycetes</taxon>
        <taxon>Agaricomycetidae</taxon>
        <taxon>Agaricales</taxon>
        <taxon>Agaricineae</taxon>
        <taxon>Hymenogastraceae</taxon>
        <taxon>Hebeloma</taxon>
    </lineage>
</organism>
<protein>
    <submittedName>
        <fullName evidence="2">Uncharacterized protein</fullName>
    </submittedName>
</protein>
<feature type="region of interest" description="Disordered" evidence="1">
    <location>
        <begin position="36"/>
        <end position="59"/>
    </location>
</feature>
<dbReference type="AlphaFoldDB" id="A0A0C3CPM9"/>
<evidence type="ECO:0000313" key="2">
    <source>
        <dbReference type="EMBL" id="KIM45806.1"/>
    </source>
</evidence>
<evidence type="ECO:0000313" key="3">
    <source>
        <dbReference type="Proteomes" id="UP000053424"/>
    </source>
</evidence>
<proteinExistence type="predicted"/>
<feature type="compositionally biased region" description="Basic and acidic residues" evidence="1">
    <location>
        <begin position="36"/>
        <end position="45"/>
    </location>
</feature>
<dbReference type="Proteomes" id="UP000053424">
    <property type="component" value="Unassembled WGS sequence"/>
</dbReference>